<feature type="non-terminal residue" evidence="2">
    <location>
        <position position="1"/>
    </location>
</feature>
<dbReference type="EMBL" id="BTRK01000003">
    <property type="protein sequence ID" value="GMR40662.1"/>
    <property type="molecule type" value="Genomic_DNA"/>
</dbReference>
<organism evidence="2 4">
    <name type="scientific">Pristionchus mayeri</name>
    <dbReference type="NCBI Taxonomy" id="1317129"/>
    <lineage>
        <taxon>Eukaryota</taxon>
        <taxon>Metazoa</taxon>
        <taxon>Ecdysozoa</taxon>
        <taxon>Nematoda</taxon>
        <taxon>Chromadorea</taxon>
        <taxon>Rhabditida</taxon>
        <taxon>Rhabditina</taxon>
        <taxon>Diplogasteromorpha</taxon>
        <taxon>Diplogasteroidea</taxon>
        <taxon>Neodiplogasteridae</taxon>
        <taxon>Pristionchus</taxon>
    </lineage>
</organism>
<dbReference type="Proteomes" id="UP001328107">
    <property type="component" value="Unassembled WGS sequence"/>
</dbReference>
<dbReference type="EMBL" id="BTRK01000003">
    <property type="protein sequence ID" value="GMR40659.1"/>
    <property type="molecule type" value="Genomic_DNA"/>
</dbReference>
<name>A0AAN4ZIW0_9BILA</name>
<proteinExistence type="predicted"/>
<keyword evidence="4" id="KW-1185">Reference proteome</keyword>
<feature type="non-terminal residue" evidence="2">
    <location>
        <position position="127"/>
    </location>
</feature>
<evidence type="ECO:0000313" key="3">
    <source>
        <dbReference type="EMBL" id="GMR40662.1"/>
    </source>
</evidence>
<evidence type="ECO:0000256" key="1">
    <source>
        <dbReference type="SAM" id="Phobius"/>
    </source>
</evidence>
<evidence type="ECO:0000313" key="2">
    <source>
        <dbReference type="EMBL" id="GMR40659.1"/>
    </source>
</evidence>
<keyword evidence="1" id="KW-0472">Membrane</keyword>
<reference evidence="4" key="1">
    <citation type="submission" date="2022-10" db="EMBL/GenBank/DDBJ databases">
        <title>Genome assembly of Pristionchus species.</title>
        <authorList>
            <person name="Yoshida K."/>
            <person name="Sommer R.J."/>
        </authorList>
    </citation>
    <scope>NUCLEOTIDE SEQUENCE [LARGE SCALE GENOMIC DNA]</scope>
    <source>
        <strain evidence="4">RS5460</strain>
    </source>
</reference>
<feature type="transmembrane region" description="Helical" evidence="1">
    <location>
        <begin position="74"/>
        <end position="98"/>
    </location>
</feature>
<dbReference type="AlphaFoldDB" id="A0AAN4ZIW0"/>
<feature type="transmembrane region" description="Helical" evidence="1">
    <location>
        <begin position="104"/>
        <end position="126"/>
    </location>
</feature>
<accession>A0AAN4ZIW0</accession>
<keyword evidence="1" id="KW-1133">Transmembrane helix</keyword>
<feature type="transmembrane region" description="Helical" evidence="1">
    <location>
        <begin position="20"/>
        <end position="42"/>
    </location>
</feature>
<reference evidence="2" key="2">
    <citation type="submission" date="2023-06" db="EMBL/GenBank/DDBJ databases">
        <title>Genome assembly of Pristionchus species.</title>
        <authorList>
            <person name="Yoshida K."/>
            <person name="Sommer R.J."/>
        </authorList>
    </citation>
    <scope>NUCLEOTIDE SEQUENCE</scope>
    <source>
        <strain evidence="2 4">RS5460</strain>
    </source>
</reference>
<protein>
    <submittedName>
        <fullName evidence="2">Uncharacterized protein</fullName>
    </submittedName>
</protein>
<keyword evidence="1" id="KW-0812">Transmembrane</keyword>
<comment type="caution">
    <text evidence="2">The sequence shown here is derived from an EMBL/GenBank/DDBJ whole genome shotgun (WGS) entry which is preliminary data.</text>
</comment>
<gene>
    <name evidence="2" type="ORF">PMAYCL1PPCAC_10854</name>
    <name evidence="3" type="ORF">PMAYCL1PPCAC_10858</name>
</gene>
<sequence>FSQEVTALLYPPQAGYVTAALIAIGVPLTAFCFTISWSAAVLPTNLMFHAHNLLTTTLQMNLSVEAKPKFKPRIFAVIFVALTLIAAMASALSIYLFLSHFVTALAVIATITCACFVIDMECINALR</sequence>
<evidence type="ECO:0000313" key="4">
    <source>
        <dbReference type="Proteomes" id="UP001328107"/>
    </source>
</evidence>